<dbReference type="GeneID" id="69972597"/>
<protein>
    <submittedName>
        <fullName evidence="1">Uncharacterized protein</fullName>
    </submittedName>
</protein>
<dbReference type="KEGG" id="bcai:K788_00000175"/>
<reference evidence="1 2" key="1">
    <citation type="journal article" date="2014" name="Genome Announc.">
        <title>Draft Genome Sequence of the Haloacid-Degrading Burkholderia caribensis Strain MBA4.</title>
        <authorList>
            <person name="Pan Y."/>
            <person name="Kong K.F."/>
            <person name="Tsang J.S."/>
        </authorList>
    </citation>
    <scope>NUCLEOTIDE SEQUENCE [LARGE SCALE GENOMIC DNA]</scope>
    <source>
        <strain evidence="1 2">MBA4</strain>
    </source>
</reference>
<dbReference type="EMBL" id="CP012747">
    <property type="protein sequence ID" value="ALL68966.1"/>
    <property type="molecule type" value="Genomic_DNA"/>
</dbReference>
<evidence type="ECO:0000313" key="1">
    <source>
        <dbReference type="EMBL" id="ALL68966.1"/>
    </source>
</evidence>
<organism evidence="1 2">
    <name type="scientific">Paraburkholderia caribensis MBA4</name>
    <dbReference type="NCBI Taxonomy" id="1323664"/>
    <lineage>
        <taxon>Bacteria</taxon>
        <taxon>Pseudomonadati</taxon>
        <taxon>Pseudomonadota</taxon>
        <taxon>Betaproteobacteria</taxon>
        <taxon>Burkholderiales</taxon>
        <taxon>Burkholderiaceae</taxon>
        <taxon>Paraburkholderia</taxon>
    </lineage>
</organism>
<dbReference type="AlphaFoldDB" id="A0A0P0RJU7"/>
<gene>
    <name evidence="1" type="ORF">K788_00000175</name>
</gene>
<dbReference type="Proteomes" id="UP000019146">
    <property type="component" value="Chromosome 2"/>
</dbReference>
<evidence type="ECO:0000313" key="2">
    <source>
        <dbReference type="Proteomes" id="UP000019146"/>
    </source>
</evidence>
<sequence>MNTAAKSLHSQVEKWLAPGPQGQIRVVRFGHRRRDGTRYAHVEASTTCGARAIFFFRHHDGGWCVFPPYIGGPSMSAHLGVYC</sequence>
<proteinExistence type="predicted"/>
<dbReference type="RefSeq" id="WP_035997124.1">
    <property type="nucleotide sequence ID" value="NZ_CP012747.1"/>
</dbReference>
<accession>A0A0P0RJU7</accession>
<name>A0A0P0RJU7_9BURK</name>